<evidence type="ECO:0000313" key="8">
    <source>
        <dbReference type="EMBL" id="RRQ51130.1"/>
    </source>
</evidence>
<dbReference type="OrthoDB" id="9784149at2"/>
<comment type="caution">
    <text evidence="8">The sequence shown here is derived from an EMBL/GenBank/DDBJ whole genome shotgun (WGS) entry which is preliminary data.</text>
</comment>
<keyword evidence="4 6" id="KW-0378">Hydrolase</keyword>
<dbReference type="InterPro" id="IPR006311">
    <property type="entry name" value="TAT_signal"/>
</dbReference>
<dbReference type="RefSeq" id="WP_125231104.1">
    <property type="nucleotide sequence ID" value="NZ_RWJI01000002.1"/>
</dbReference>
<dbReference type="GO" id="GO:0046677">
    <property type="term" value="P:response to antibiotic"/>
    <property type="evidence" value="ECO:0007669"/>
    <property type="project" value="UniProtKB-UniRule"/>
</dbReference>
<dbReference type="Gene3D" id="3.40.710.10">
    <property type="entry name" value="DD-peptidase/beta-lactamase superfamily"/>
    <property type="match status" value="1"/>
</dbReference>
<name>A0A3R8R3J6_9SPHN</name>
<sequence>MEIDRRGLMAGAAALTIAGCAGPRQVRPSVSANAALAALEARAGGRLGALVLDTASGRMTGHHYDDAFAMCSTFKLALAAAVLQQADQGRLKLDTVLPYSQADMVPHAPVTGPNLAKGAMRIIDLAEAAQKTSDNVAANLLMKHLGGPAAITAIFRSWGDDVTRLDRYEPDVNNVPPGEVRDTTTPRAFAWMMARLLTDDRILQPSSRDLLTQWMVDTATGMKRIRGGLPASWKSGDKTGTANSTHFNNKTNDVAIFWPPARPPVIVTAFYEADGKYEQTRDSDQAVLAEIGKIAAAQAVAWNGGLD</sequence>
<dbReference type="GO" id="GO:0030655">
    <property type="term" value="P:beta-lactam antibiotic catabolic process"/>
    <property type="evidence" value="ECO:0007669"/>
    <property type="project" value="InterPro"/>
</dbReference>
<comment type="similarity">
    <text evidence="2 6">Belongs to the class-A beta-lactamase family.</text>
</comment>
<proteinExistence type="inferred from homology"/>
<dbReference type="Proteomes" id="UP000268553">
    <property type="component" value="Unassembled WGS sequence"/>
</dbReference>
<dbReference type="EC" id="3.5.2.6" evidence="3 6"/>
<evidence type="ECO:0000256" key="1">
    <source>
        <dbReference type="ARBA" id="ARBA00001526"/>
    </source>
</evidence>
<dbReference type="InterPro" id="IPR012338">
    <property type="entry name" value="Beta-lactam/transpept-like"/>
</dbReference>
<dbReference type="PROSITE" id="PS00146">
    <property type="entry name" value="BETA_LACTAMASE_A"/>
    <property type="match status" value="1"/>
</dbReference>
<keyword evidence="9" id="KW-1185">Reference proteome</keyword>
<keyword evidence="5 6" id="KW-0046">Antibiotic resistance</keyword>
<dbReference type="PROSITE" id="PS51318">
    <property type="entry name" value="TAT"/>
    <property type="match status" value="1"/>
</dbReference>
<dbReference type="PANTHER" id="PTHR35333">
    <property type="entry name" value="BETA-LACTAMASE"/>
    <property type="match status" value="1"/>
</dbReference>
<dbReference type="PROSITE" id="PS51257">
    <property type="entry name" value="PROKAR_LIPOPROTEIN"/>
    <property type="match status" value="1"/>
</dbReference>
<gene>
    <name evidence="8" type="primary">bla</name>
    <name evidence="8" type="ORF">D7D48_09085</name>
</gene>
<dbReference type="EMBL" id="RWJI01000002">
    <property type="protein sequence ID" value="RRQ51130.1"/>
    <property type="molecule type" value="Genomic_DNA"/>
</dbReference>
<evidence type="ECO:0000259" key="7">
    <source>
        <dbReference type="Pfam" id="PF13354"/>
    </source>
</evidence>
<dbReference type="PRINTS" id="PR00118">
    <property type="entry name" value="BLACTAMASEA"/>
</dbReference>
<accession>A0A3R8R3J6</accession>
<dbReference type="AlphaFoldDB" id="A0A3R8R3J6"/>
<evidence type="ECO:0000256" key="2">
    <source>
        <dbReference type="ARBA" id="ARBA00009009"/>
    </source>
</evidence>
<organism evidence="8 9">
    <name type="scientific">Sphingorhabdus wooponensis</name>
    <dbReference type="NCBI Taxonomy" id="940136"/>
    <lineage>
        <taxon>Bacteria</taxon>
        <taxon>Pseudomonadati</taxon>
        <taxon>Pseudomonadota</taxon>
        <taxon>Alphaproteobacteria</taxon>
        <taxon>Sphingomonadales</taxon>
        <taxon>Sphingomonadaceae</taxon>
        <taxon>Sphingorhabdus</taxon>
    </lineage>
</organism>
<reference evidence="8 9" key="1">
    <citation type="submission" date="2018-12" db="EMBL/GenBank/DDBJ databases">
        <authorList>
            <person name="Kim S.-J."/>
            <person name="Jung G.-Y."/>
        </authorList>
    </citation>
    <scope>NUCLEOTIDE SEQUENCE [LARGE SCALE GENOMIC DNA]</scope>
    <source>
        <strain evidence="8 9">03SU3-P</strain>
    </source>
</reference>
<evidence type="ECO:0000313" key="9">
    <source>
        <dbReference type="Proteomes" id="UP000268553"/>
    </source>
</evidence>
<dbReference type="NCBIfam" id="NF033103">
    <property type="entry name" value="bla_class_A"/>
    <property type="match status" value="1"/>
</dbReference>
<comment type="catalytic activity">
    <reaction evidence="1 6">
        <text>a beta-lactam + H2O = a substituted beta-amino acid</text>
        <dbReference type="Rhea" id="RHEA:20401"/>
        <dbReference type="ChEBI" id="CHEBI:15377"/>
        <dbReference type="ChEBI" id="CHEBI:35627"/>
        <dbReference type="ChEBI" id="CHEBI:140347"/>
        <dbReference type="EC" id="3.5.2.6"/>
    </reaction>
</comment>
<protein>
    <recommendedName>
        <fullName evidence="3 6">Beta-lactamase</fullName>
        <ecNumber evidence="3 6">3.5.2.6</ecNumber>
    </recommendedName>
</protein>
<dbReference type="InterPro" id="IPR045155">
    <property type="entry name" value="Beta-lactam_cat"/>
</dbReference>
<evidence type="ECO:0000256" key="3">
    <source>
        <dbReference type="ARBA" id="ARBA00012865"/>
    </source>
</evidence>
<evidence type="ECO:0000256" key="5">
    <source>
        <dbReference type="ARBA" id="ARBA00023251"/>
    </source>
</evidence>
<dbReference type="SUPFAM" id="SSF56601">
    <property type="entry name" value="beta-lactamase/transpeptidase-like"/>
    <property type="match status" value="1"/>
</dbReference>
<evidence type="ECO:0000256" key="4">
    <source>
        <dbReference type="ARBA" id="ARBA00022801"/>
    </source>
</evidence>
<dbReference type="Pfam" id="PF13354">
    <property type="entry name" value="Beta-lactamase2"/>
    <property type="match status" value="1"/>
</dbReference>
<evidence type="ECO:0000256" key="6">
    <source>
        <dbReference type="RuleBase" id="RU361140"/>
    </source>
</evidence>
<dbReference type="InterPro" id="IPR000871">
    <property type="entry name" value="Beta-lactam_class-A"/>
</dbReference>
<dbReference type="PANTHER" id="PTHR35333:SF3">
    <property type="entry name" value="BETA-LACTAMASE-TYPE TRANSPEPTIDASE FOLD CONTAINING PROTEIN"/>
    <property type="match status" value="1"/>
</dbReference>
<dbReference type="GO" id="GO:0008800">
    <property type="term" value="F:beta-lactamase activity"/>
    <property type="evidence" value="ECO:0007669"/>
    <property type="project" value="UniProtKB-UniRule"/>
</dbReference>
<dbReference type="InterPro" id="IPR023650">
    <property type="entry name" value="Beta-lactam_class-A_AS"/>
</dbReference>
<feature type="domain" description="Beta-lactamase class A catalytic" evidence="7">
    <location>
        <begin position="49"/>
        <end position="270"/>
    </location>
</feature>